<dbReference type="PROSITE" id="PS51387">
    <property type="entry name" value="FAD_PCMH"/>
    <property type="match status" value="1"/>
</dbReference>
<dbReference type="InterPro" id="IPR006094">
    <property type="entry name" value="Oxid_FAD_bind_N"/>
</dbReference>
<reference evidence="7" key="1">
    <citation type="journal article" date="2020" name="Stud. Mycol.">
        <title>101 Dothideomycetes genomes: a test case for predicting lifestyles and emergence of pathogens.</title>
        <authorList>
            <person name="Haridas S."/>
            <person name="Albert R."/>
            <person name="Binder M."/>
            <person name="Bloem J."/>
            <person name="Labutti K."/>
            <person name="Salamov A."/>
            <person name="Andreopoulos B."/>
            <person name="Baker S."/>
            <person name="Barry K."/>
            <person name="Bills G."/>
            <person name="Bluhm B."/>
            <person name="Cannon C."/>
            <person name="Castanera R."/>
            <person name="Culley D."/>
            <person name="Daum C."/>
            <person name="Ezra D."/>
            <person name="Gonzalez J."/>
            <person name="Henrissat B."/>
            <person name="Kuo A."/>
            <person name="Liang C."/>
            <person name="Lipzen A."/>
            <person name="Lutzoni F."/>
            <person name="Magnuson J."/>
            <person name="Mondo S."/>
            <person name="Nolan M."/>
            <person name="Ohm R."/>
            <person name="Pangilinan J."/>
            <person name="Park H.-J."/>
            <person name="Ramirez L."/>
            <person name="Alfaro M."/>
            <person name="Sun H."/>
            <person name="Tritt A."/>
            <person name="Yoshinaga Y."/>
            <person name="Zwiers L.-H."/>
            <person name="Turgeon B."/>
            <person name="Goodwin S."/>
            <person name="Spatafora J."/>
            <person name="Crous P."/>
            <person name="Grigoriev I."/>
        </authorList>
    </citation>
    <scope>NUCLEOTIDE SEQUENCE</scope>
    <source>
        <strain evidence="7">CBS 690.94</strain>
    </source>
</reference>
<keyword evidence="8" id="KW-1185">Reference proteome</keyword>
<name>A0A9P4PQ42_9PLEO</name>
<proteinExistence type="inferred from homology"/>
<dbReference type="InterPro" id="IPR016169">
    <property type="entry name" value="FAD-bd_PCMH_sub2"/>
</dbReference>
<feature type="signal peptide" evidence="5">
    <location>
        <begin position="1"/>
        <end position="24"/>
    </location>
</feature>
<keyword evidence="4" id="KW-0560">Oxidoreductase</keyword>
<protein>
    <submittedName>
        <fullName evidence="7">FAD binding domain-containing protein</fullName>
    </submittedName>
</protein>
<evidence type="ECO:0000313" key="7">
    <source>
        <dbReference type="EMBL" id="KAF2448092.1"/>
    </source>
</evidence>
<dbReference type="InterPro" id="IPR016166">
    <property type="entry name" value="FAD-bd_PCMH"/>
</dbReference>
<evidence type="ECO:0000256" key="5">
    <source>
        <dbReference type="SAM" id="SignalP"/>
    </source>
</evidence>
<evidence type="ECO:0000256" key="2">
    <source>
        <dbReference type="ARBA" id="ARBA00022630"/>
    </source>
</evidence>
<dbReference type="InterPro" id="IPR050416">
    <property type="entry name" value="FAD-linked_Oxidoreductase"/>
</dbReference>
<dbReference type="EMBL" id="MU001495">
    <property type="protein sequence ID" value="KAF2448092.1"/>
    <property type="molecule type" value="Genomic_DNA"/>
</dbReference>
<evidence type="ECO:0000313" key="8">
    <source>
        <dbReference type="Proteomes" id="UP000799764"/>
    </source>
</evidence>
<keyword evidence="5" id="KW-0732">Signal</keyword>
<dbReference type="PANTHER" id="PTHR42973:SF22">
    <property type="entry name" value="FAD-BINDING PCMH-TYPE DOMAIN-CONTAINING PROTEIN-RELATED"/>
    <property type="match status" value="1"/>
</dbReference>
<keyword evidence="3" id="KW-0274">FAD</keyword>
<dbReference type="OrthoDB" id="2151789at2759"/>
<dbReference type="SUPFAM" id="SSF56176">
    <property type="entry name" value="FAD-binding/transporter-associated domain-like"/>
    <property type="match status" value="1"/>
</dbReference>
<dbReference type="GO" id="GO:0071949">
    <property type="term" value="F:FAD binding"/>
    <property type="evidence" value="ECO:0007669"/>
    <property type="project" value="InterPro"/>
</dbReference>
<dbReference type="GO" id="GO:0016491">
    <property type="term" value="F:oxidoreductase activity"/>
    <property type="evidence" value="ECO:0007669"/>
    <property type="project" value="UniProtKB-KW"/>
</dbReference>
<dbReference type="AlphaFoldDB" id="A0A9P4PQ42"/>
<feature type="domain" description="FAD-binding PCMH-type" evidence="6">
    <location>
        <begin position="65"/>
        <end position="240"/>
    </location>
</feature>
<evidence type="ECO:0000256" key="3">
    <source>
        <dbReference type="ARBA" id="ARBA00022827"/>
    </source>
</evidence>
<sequence>MFLTRRLVALALAGFELLVGSTLAAPAKAPDCCETLRKSLPDIVSWSNTSAFTDSLSAYWVQQESLAPPECIVSVQSVAHVQTTVRVLARLNAKSNTCPFAIRAGGHGNYGASNQASGVDIDLRGLNRITVDQGLAVASIGAGASWGKVALELDTLGLVAPGGRDGDVGVGGLSLAGGISYVAPLVGFTADNIVKYQVVKASGDVITVSATSNADLFKALKGGLNNFGIVTRIDIKTLPLSRTWGGTTYYDISTAPQQLNAFYNFTSDPSYDDKAYAYQSFGYTPGSTVVLNNLAYAGAPATLPAKLSVLNAAAPALFSTLRLDNQTAFTTEQAVASPKGLRQIHYTTTFQLNKEILTASFEIWNASLARIKSVPNLTYSWTFEPLPAPLLAASAKGGNVLGLPSGGKPLVLGLIRASYVDAADDTYLNDIVKQVFSDIEARAEKLGVANQWKYAGYAGKGQPVIEGYGKSNVAFLEKVSSKYDPEQLFQRSVPGGFKL</sequence>
<dbReference type="Proteomes" id="UP000799764">
    <property type="component" value="Unassembled WGS sequence"/>
</dbReference>
<comment type="similarity">
    <text evidence="1">Belongs to the oxygen-dependent FAD-linked oxidoreductase family.</text>
</comment>
<keyword evidence="2" id="KW-0285">Flavoprotein</keyword>
<dbReference type="Gene3D" id="3.30.465.10">
    <property type="match status" value="1"/>
</dbReference>
<feature type="chain" id="PRO_5040165802" evidence="5">
    <location>
        <begin position="25"/>
        <end position="499"/>
    </location>
</feature>
<evidence type="ECO:0000259" key="6">
    <source>
        <dbReference type="PROSITE" id="PS51387"/>
    </source>
</evidence>
<accession>A0A9P4PQ42</accession>
<organism evidence="7 8">
    <name type="scientific">Karstenula rhodostoma CBS 690.94</name>
    <dbReference type="NCBI Taxonomy" id="1392251"/>
    <lineage>
        <taxon>Eukaryota</taxon>
        <taxon>Fungi</taxon>
        <taxon>Dikarya</taxon>
        <taxon>Ascomycota</taxon>
        <taxon>Pezizomycotina</taxon>
        <taxon>Dothideomycetes</taxon>
        <taxon>Pleosporomycetidae</taxon>
        <taxon>Pleosporales</taxon>
        <taxon>Massarineae</taxon>
        <taxon>Didymosphaeriaceae</taxon>
        <taxon>Karstenula</taxon>
    </lineage>
</organism>
<evidence type="ECO:0000256" key="4">
    <source>
        <dbReference type="ARBA" id="ARBA00023002"/>
    </source>
</evidence>
<dbReference type="PANTHER" id="PTHR42973">
    <property type="entry name" value="BINDING OXIDOREDUCTASE, PUTATIVE (AFU_ORTHOLOGUE AFUA_1G17690)-RELATED"/>
    <property type="match status" value="1"/>
</dbReference>
<dbReference type="InterPro" id="IPR036318">
    <property type="entry name" value="FAD-bd_PCMH-like_sf"/>
</dbReference>
<dbReference type="Pfam" id="PF01565">
    <property type="entry name" value="FAD_binding_4"/>
    <property type="match status" value="1"/>
</dbReference>
<comment type="caution">
    <text evidence="7">The sequence shown here is derived from an EMBL/GenBank/DDBJ whole genome shotgun (WGS) entry which is preliminary data.</text>
</comment>
<evidence type="ECO:0000256" key="1">
    <source>
        <dbReference type="ARBA" id="ARBA00005466"/>
    </source>
</evidence>
<gene>
    <name evidence="7" type="ORF">P171DRAFT_428219</name>
</gene>